<evidence type="ECO:0000256" key="2">
    <source>
        <dbReference type="RuleBase" id="RU003707"/>
    </source>
</evidence>
<gene>
    <name evidence="3" type="ORF">PVAG01_00856</name>
</gene>
<protein>
    <submittedName>
        <fullName evidence="3">Enoyl-CoA hydratase/isomerase</fullName>
    </submittedName>
</protein>
<keyword evidence="4" id="KW-1185">Reference proteome</keyword>
<dbReference type="SUPFAM" id="SSF52096">
    <property type="entry name" value="ClpP/crotonase"/>
    <property type="match status" value="1"/>
</dbReference>
<dbReference type="InterPro" id="IPR001753">
    <property type="entry name" value="Enoyl-CoA_hydra/iso"/>
</dbReference>
<sequence>MESFHKPAPTSPSFLLSYPRPHILLITIDRARSMNAIPMAAHWEAEAILDWFDSEPQLRVAVLTGAGTKAFSAGQDLMEQVAFQTQTPPPRLQDRRHPPAGFLGLSRRVGKKPIVAAVNGFALGGGFETCLNCDLVIASPEASFGLPETGVGLYAAAGGLPRLVRSCGIQLASEIAMTGRRLTSAEALSLHLINQISATPASVVDESLAVAEKIARMSPDAIIVTRHGLREAWAEGSVERAYQRTAERFDRLLFEGENTKIGIRAFGLKERPVWVPSKL</sequence>
<organism evidence="3 4">
    <name type="scientific">Phlyctema vagabunda</name>
    <dbReference type="NCBI Taxonomy" id="108571"/>
    <lineage>
        <taxon>Eukaryota</taxon>
        <taxon>Fungi</taxon>
        <taxon>Dikarya</taxon>
        <taxon>Ascomycota</taxon>
        <taxon>Pezizomycotina</taxon>
        <taxon>Leotiomycetes</taxon>
        <taxon>Helotiales</taxon>
        <taxon>Dermateaceae</taxon>
        <taxon>Phlyctema</taxon>
    </lineage>
</organism>
<dbReference type="InterPro" id="IPR018376">
    <property type="entry name" value="Enoyl-CoA_hyd/isom_CS"/>
</dbReference>
<dbReference type="Pfam" id="PF00378">
    <property type="entry name" value="ECH_1"/>
    <property type="match status" value="1"/>
</dbReference>
<proteinExistence type="inferred from homology"/>
<evidence type="ECO:0000313" key="4">
    <source>
        <dbReference type="Proteomes" id="UP001629113"/>
    </source>
</evidence>
<comment type="caution">
    <text evidence="3">The sequence shown here is derived from an EMBL/GenBank/DDBJ whole genome shotgun (WGS) entry which is preliminary data.</text>
</comment>
<dbReference type="PROSITE" id="PS00166">
    <property type="entry name" value="ENOYL_COA_HYDRATASE"/>
    <property type="match status" value="1"/>
</dbReference>
<name>A0ABR4PVF8_9HELO</name>
<evidence type="ECO:0000256" key="1">
    <source>
        <dbReference type="ARBA" id="ARBA00005254"/>
    </source>
</evidence>
<dbReference type="Gene3D" id="3.90.226.10">
    <property type="entry name" value="2-enoyl-CoA Hydratase, Chain A, domain 1"/>
    <property type="match status" value="1"/>
</dbReference>
<comment type="similarity">
    <text evidence="1 2">Belongs to the enoyl-CoA hydratase/isomerase family.</text>
</comment>
<dbReference type="CDD" id="cd06558">
    <property type="entry name" value="crotonase-like"/>
    <property type="match status" value="1"/>
</dbReference>
<evidence type="ECO:0000313" key="3">
    <source>
        <dbReference type="EMBL" id="KAL3427347.1"/>
    </source>
</evidence>
<dbReference type="PANTHER" id="PTHR11941:SF68">
    <property type="entry name" value="CARNITINYL-COA DEHYDRATASE"/>
    <property type="match status" value="1"/>
</dbReference>
<reference evidence="3 4" key="1">
    <citation type="submission" date="2024-06" db="EMBL/GenBank/DDBJ databases">
        <title>Complete genome of Phlyctema vagabunda strain 19-DSS-EL-015.</title>
        <authorList>
            <person name="Fiorenzani C."/>
        </authorList>
    </citation>
    <scope>NUCLEOTIDE SEQUENCE [LARGE SCALE GENOMIC DNA]</scope>
    <source>
        <strain evidence="3 4">19-DSS-EL-015</strain>
    </source>
</reference>
<accession>A0ABR4PVF8</accession>
<dbReference type="EMBL" id="JBFCZG010000001">
    <property type="protein sequence ID" value="KAL3427347.1"/>
    <property type="molecule type" value="Genomic_DNA"/>
</dbReference>
<dbReference type="InterPro" id="IPR029045">
    <property type="entry name" value="ClpP/crotonase-like_dom_sf"/>
</dbReference>
<dbReference type="Proteomes" id="UP001629113">
    <property type="component" value="Unassembled WGS sequence"/>
</dbReference>
<dbReference type="PANTHER" id="PTHR11941">
    <property type="entry name" value="ENOYL-COA HYDRATASE-RELATED"/>
    <property type="match status" value="1"/>
</dbReference>